<accession>A0A316ALD8</accession>
<reference evidence="2 3" key="1">
    <citation type="submission" date="2018-03" db="EMBL/GenBank/DDBJ databases">
        <title>Genomic Encyclopedia of Archaeal and Bacterial Type Strains, Phase II (KMG-II): from individual species to whole genera.</title>
        <authorList>
            <person name="Goeker M."/>
        </authorList>
    </citation>
    <scope>NUCLEOTIDE SEQUENCE [LARGE SCALE GENOMIC DNA]</scope>
    <source>
        <strain evidence="2 3">DSM 100346</strain>
    </source>
</reference>
<evidence type="ECO:0000313" key="2">
    <source>
        <dbReference type="EMBL" id="PWJ57660.1"/>
    </source>
</evidence>
<dbReference type="InterPro" id="IPR046863">
    <property type="entry name" value="MbnP-like_dom"/>
</dbReference>
<dbReference type="Proteomes" id="UP000245880">
    <property type="component" value="Unassembled WGS sequence"/>
</dbReference>
<protein>
    <recommendedName>
        <fullName evidence="1">Copper-binding protein MbnP-like domain-containing protein</fullName>
    </recommendedName>
</protein>
<organism evidence="2 3">
    <name type="scientific">Dyadobacter jejuensis</name>
    <dbReference type="NCBI Taxonomy" id="1082580"/>
    <lineage>
        <taxon>Bacteria</taxon>
        <taxon>Pseudomonadati</taxon>
        <taxon>Bacteroidota</taxon>
        <taxon>Cytophagia</taxon>
        <taxon>Cytophagales</taxon>
        <taxon>Spirosomataceae</taxon>
        <taxon>Dyadobacter</taxon>
    </lineage>
</organism>
<dbReference type="Pfam" id="PF20243">
    <property type="entry name" value="MbnP"/>
    <property type="match status" value="1"/>
</dbReference>
<sequence length="255" mass="28133">MAISLVSCNDDDNTMEPVGATHGELTLEYDNVVGNRDLALDTDTYTNAANEPFTVSTFNYYVSNIKFYKADGSSYVVPQDSSYFLIRESDPSSQEITFKNVPVGDYTAVEFMVGVDSLRSVSDVSKRIGVLDPAYSEVMYWAWNSGYIFMKLEGESDVIDTPNGKYNFHIGLFGGYETKTLNNLKTVKVDFGEHKASVTGELSPQIHLLTDVEKIFSGSTTVSLAATPVVMTSDYSKNIAANYTSMFSLDHIHAD</sequence>
<dbReference type="AlphaFoldDB" id="A0A316ALD8"/>
<gene>
    <name evidence="2" type="ORF">CLV98_106132</name>
</gene>
<proteinExistence type="predicted"/>
<name>A0A316ALD8_9BACT</name>
<keyword evidence="3" id="KW-1185">Reference proteome</keyword>
<feature type="domain" description="Copper-binding protein MbnP-like" evidence="1">
    <location>
        <begin position="23"/>
        <end position="231"/>
    </location>
</feature>
<comment type="caution">
    <text evidence="2">The sequence shown here is derived from an EMBL/GenBank/DDBJ whole genome shotgun (WGS) entry which is preliminary data.</text>
</comment>
<dbReference type="EMBL" id="QGDT01000006">
    <property type="protein sequence ID" value="PWJ57660.1"/>
    <property type="molecule type" value="Genomic_DNA"/>
</dbReference>
<evidence type="ECO:0000313" key="3">
    <source>
        <dbReference type="Proteomes" id="UP000245880"/>
    </source>
</evidence>
<evidence type="ECO:0000259" key="1">
    <source>
        <dbReference type="Pfam" id="PF20243"/>
    </source>
</evidence>